<evidence type="ECO:0000313" key="12">
    <source>
        <dbReference type="Proteomes" id="UP000824134"/>
    </source>
</evidence>
<keyword evidence="4" id="KW-0548">Nucleotidyltransferase</keyword>
<evidence type="ECO:0000256" key="6">
    <source>
        <dbReference type="ARBA" id="ARBA00022741"/>
    </source>
</evidence>
<dbReference type="SUPFAM" id="SSF81301">
    <property type="entry name" value="Nucleotidyltransferase"/>
    <property type="match status" value="1"/>
</dbReference>
<evidence type="ECO:0000256" key="2">
    <source>
        <dbReference type="ARBA" id="ARBA00022649"/>
    </source>
</evidence>
<reference evidence="11" key="1">
    <citation type="journal article" date="2021" name="PeerJ">
        <title>Extensive microbial diversity within the chicken gut microbiome revealed by metagenomics and culture.</title>
        <authorList>
            <person name="Gilroy R."/>
            <person name="Ravi A."/>
            <person name="Getino M."/>
            <person name="Pursley I."/>
            <person name="Horton D.L."/>
            <person name="Alikhan N.F."/>
            <person name="Baker D."/>
            <person name="Gharbi K."/>
            <person name="Hall N."/>
            <person name="Watson M."/>
            <person name="Adriaenssens E.M."/>
            <person name="Foster-Nyarko E."/>
            <person name="Jarju S."/>
            <person name="Secka A."/>
            <person name="Antonio M."/>
            <person name="Oren A."/>
            <person name="Chaudhuri R.R."/>
            <person name="La Ragione R."/>
            <person name="Hildebrand F."/>
            <person name="Pallen M.J."/>
        </authorList>
    </citation>
    <scope>NUCLEOTIDE SEQUENCE</scope>
    <source>
        <strain evidence="11">ChiHjej12B11-9195</strain>
    </source>
</reference>
<keyword evidence="2" id="KW-1277">Toxin-antitoxin system</keyword>
<dbReference type="InterPro" id="IPR002934">
    <property type="entry name" value="Polymerase_NTP_transf_dom"/>
</dbReference>
<sequence length="106" mass="11386">MTASADSLRLQKLIADNSDAIGAIFRKYGATNPRLFGSVARGDAHAQSDIDIMVDIDDTKGATIMKLAGISESLRRLLGIRVDVVTPTVLREKISAEAKKDLVTIC</sequence>
<dbReference type="InterPro" id="IPR043519">
    <property type="entry name" value="NT_sf"/>
</dbReference>
<dbReference type="GO" id="GO:0005524">
    <property type="term" value="F:ATP binding"/>
    <property type="evidence" value="ECO:0007669"/>
    <property type="project" value="UniProtKB-KW"/>
</dbReference>
<name>A0A9D1ZT71_9MICC</name>
<evidence type="ECO:0000256" key="1">
    <source>
        <dbReference type="ARBA" id="ARBA00001946"/>
    </source>
</evidence>
<dbReference type="GO" id="GO:0046872">
    <property type="term" value="F:metal ion binding"/>
    <property type="evidence" value="ECO:0007669"/>
    <property type="project" value="UniProtKB-KW"/>
</dbReference>
<evidence type="ECO:0000256" key="5">
    <source>
        <dbReference type="ARBA" id="ARBA00022723"/>
    </source>
</evidence>
<keyword evidence="7" id="KW-0067">ATP-binding</keyword>
<keyword evidence="3" id="KW-0808">Transferase</keyword>
<evidence type="ECO:0000259" key="10">
    <source>
        <dbReference type="Pfam" id="PF01909"/>
    </source>
</evidence>
<evidence type="ECO:0000313" key="11">
    <source>
        <dbReference type="EMBL" id="HIY95727.1"/>
    </source>
</evidence>
<evidence type="ECO:0000256" key="8">
    <source>
        <dbReference type="ARBA" id="ARBA00022842"/>
    </source>
</evidence>
<gene>
    <name evidence="11" type="ORF">H9821_08755</name>
</gene>
<dbReference type="Proteomes" id="UP000824134">
    <property type="component" value="Unassembled WGS sequence"/>
</dbReference>
<keyword evidence="8" id="KW-0460">Magnesium</keyword>
<evidence type="ECO:0000256" key="3">
    <source>
        <dbReference type="ARBA" id="ARBA00022679"/>
    </source>
</evidence>
<dbReference type="AlphaFoldDB" id="A0A9D1ZT71"/>
<feature type="domain" description="Polymerase nucleotidyl transferase" evidence="10">
    <location>
        <begin position="34"/>
        <end position="92"/>
    </location>
</feature>
<dbReference type="Gene3D" id="3.30.460.10">
    <property type="entry name" value="Beta Polymerase, domain 2"/>
    <property type="match status" value="1"/>
</dbReference>
<organism evidence="11 12">
    <name type="scientific">Candidatus Rothia avicola</name>
    <dbReference type="NCBI Taxonomy" id="2840478"/>
    <lineage>
        <taxon>Bacteria</taxon>
        <taxon>Bacillati</taxon>
        <taxon>Actinomycetota</taxon>
        <taxon>Actinomycetes</taxon>
        <taxon>Micrococcales</taxon>
        <taxon>Micrococcaceae</taxon>
        <taxon>Rothia</taxon>
    </lineage>
</organism>
<dbReference type="PANTHER" id="PTHR33571:SF12">
    <property type="entry name" value="BSL3053 PROTEIN"/>
    <property type="match status" value="1"/>
</dbReference>
<comment type="similarity">
    <text evidence="9">Belongs to the MntA antitoxin family.</text>
</comment>
<evidence type="ECO:0000256" key="7">
    <source>
        <dbReference type="ARBA" id="ARBA00022840"/>
    </source>
</evidence>
<evidence type="ECO:0000256" key="9">
    <source>
        <dbReference type="ARBA" id="ARBA00038276"/>
    </source>
</evidence>
<dbReference type="InterPro" id="IPR052038">
    <property type="entry name" value="Type-VII_TA_antitoxin"/>
</dbReference>
<dbReference type="PANTHER" id="PTHR33571">
    <property type="entry name" value="SSL8005 PROTEIN"/>
    <property type="match status" value="1"/>
</dbReference>
<proteinExistence type="inferred from homology"/>
<evidence type="ECO:0000256" key="4">
    <source>
        <dbReference type="ARBA" id="ARBA00022695"/>
    </source>
</evidence>
<keyword evidence="6" id="KW-0547">Nucleotide-binding</keyword>
<accession>A0A9D1ZT71</accession>
<protein>
    <submittedName>
        <fullName evidence="11">Nucleotidyltransferase domain-containing protein</fullName>
    </submittedName>
</protein>
<comment type="caution">
    <text evidence="11">The sequence shown here is derived from an EMBL/GenBank/DDBJ whole genome shotgun (WGS) entry which is preliminary data.</text>
</comment>
<dbReference type="Pfam" id="PF01909">
    <property type="entry name" value="NTP_transf_2"/>
    <property type="match status" value="1"/>
</dbReference>
<comment type="cofactor">
    <cofactor evidence="1">
        <name>Mg(2+)</name>
        <dbReference type="ChEBI" id="CHEBI:18420"/>
    </cofactor>
</comment>
<dbReference type="GO" id="GO:0016779">
    <property type="term" value="F:nucleotidyltransferase activity"/>
    <property type="evidence" value="ECO:0007669"/>
    <property type="project" value="UniProtKB-KW"/>
</dbReference>
<reference evidence="11" key="2">
    <citation type="submission" date="2021-04" db="EMBL/GenBank/DDBJ databases">
        <authorList>
            <person name="Gilroy R."/>
        </authorList>
    </citation>
    <scope>NUCLEOTIDE SEQUENCE</scope>
    <source>
        <strain evidence="11">ChiHjej12B11-9195</strain>
    </source>
</reference>
<keyword evidence="5" id="KW-0479">Metal-binding</keyword>
<dbReference type="EMBL" id="DXCN01000068">
    <property type="protein sequence ID" value="HIY95727.1"/>
    <property type="molecule type" value="Genomic_DNA"/>
</dbReference>